<keyword evidence="4 5" id="KW-0472">Membrane</keyword>
<proteinExistence type="predicted"/>
<accession>A0A7X2V647</accession>
<feature type="domain" description="GtrA/DPMS transmembrane" evidence="7">
    <location>
        <begin position="254"/>
        <end position="371"/>
    </location>
</feature>
<evidence type="ECO:0000256" key="5">
    <source>
        <dbReference type="SAM" id="Phobius"/>
    </source>
</evidence>
<dbReference type="InterPro" id="IPR001173">
    <property type="entry name" value="Glyco_trans_2-like"/>
</dbReference>
<organism evidence="8 9">
    <name type="scientific">Metabacillus mangrovi</name>
    <dbReference type="NCBI Taxonomy" id="1491830"/>
    <lineage>
        <taxon>Bacteria</taxon>
        <taxon>Bacillati</taxon>
        <taxon>Bacillota</taxon>
        <taxon>Bacilli</taxon>
        <taxon>Bacillales</taxon>
        <taxon>Bacillaceae</taxon>
        <taxon>Metabacillus</taxon>
    </lineage>
</organism>
<evidence type="ECO:0000256" key="4">
    <source>
        <dbReference type="ARBA" id="ARBA00023136"/>
    </source>
</evidence>
<dbReference type="InterPro" id="IPR029044">
    <property type="entry name" value="Nucleotide-diphossugar_trans"/>
</dbReference>
<feature type="transmembrane region" description="Helical" evidence="5">
    <location>
        <begin position="283"/>
        <end position="300"/>
    </location>
</feature>
<evidence type="ECO:0000259" key="6">
    <source>
        <dbReference type="Pfam" id="PF00535"/>
    </source>
</evidence>
<dbReference type="Pfam" id="PF04138">
    <property type="entry name" value="GtrA_DPMS_TM"/>
    <property type="match status" value="1"/>
</dbReference>
<dbReference type="CDD" id="cd04179">
    <property type="entry name" value="DPM_DPG-synthase_like"/>
    <property type="match status" value="1"/>
</dbReference>
<feature type="transmembrane region" description="Helical" evidence="5">
    <location>
        <begin position="348"/>
        <end position="365"/>
    </location>
</feature>
<feature type="domain" description="Glycosyltransferase 2-like" evidence="6">
    <location>
        <begin position="34"/>
        <end position="161"/>
    </location>
</feature>
<evidence type="ECO:0000256" key="2">
    <source>
        <dbReference type="ARBA" id="ARBA00022692"/>
    </source>
</evidence>
<keyword evidence="9" id="KW-1185">Reference proteome</keyword>
<dbReference type="SUPFAM" id="SSF53448">
    <property type="entry name" value="Nucleotide-diphospho-sugar transferases"/>
    <property type="match status" value="1"/>
</dbReference>
<gene>
    <name evidence="8" type="ORF">GKZ89_15045</name>
</gene>
<dbReference type="GO" id="GO:0006487">
    <property type="term" value="P:protein N-linked glycosylation"/>
    <property type="evidence" value="ECO:0007669"/>
    <property type="project" value="TreeGrafter"/>
</dbReference>
<reference evidence="8 9" key="1">
    <citation type="journal article" date="2017" name="Int. J. Syst. Evol. Microbiol.">
        <title>Bacillus mangrovi sp. nov., isolated from a sediment sample from a mangrove forest.</title>
        <authorList>
            <person name="Gupta V."/>
            <person name="Singh P.K."/>
            <person name="Korpole S."/>
            <person name="Tanuku N.R.S."/>
            <person name="Pinnaka A.K."/>
        </authorList>
    </citation>
    <scope>NUCLEOTIDE SEQUENCE [LARGE SCALE GENOMIC DNA]</scope>
    <source>
        <strain evidence="8 9">KCTC 33872</strain>
    </source>
</reference>
<evidence type="ECO:0000256" key="1">
    <source>
        <dbReference type="ARBA" id="ARBA00004141"/>
    </source>
</evidence>
<keyword evidence="8" id="KW-0808">Transferase</keyword>
<dbReference type="GO" id="GO:0016740">
    <property type="term" value="F:transferase activity"/>
    <property type="evidence" value="ECO:0007669"/>
    <property type="project" value="UniProtKB-KW"/>
</dbReference>
<dbReference type="PANTHER" id="PTHR10859:SF114">
    <property type="entry name" value="DOLICHOL-PHOSPHATE MANNOSYLTRANSFERASE"/>
    <property type="match status" value="1"/>
</dbReference>
<dbReference type="AlphaFoldDB" id="A0A7X2V647"/>
<dbReference type="Gene3D" id="3.90.550.10">
    <property type="entry name" value="Spore Coat Polysaccharide Biosynthesis Protein SpsA, Chain A"/>
    <property type="match status" value="1"/>
</dbReference>
<evidence type="ECO:0000259" key="7">
    <source>
        <dbReference type="Pfam" id="PF04138"/>
    </source>
</evidence>
<comment type="subcellular location">
    <subcellularLocation>
        <location evidence="1">Membrane</location>
        <topology evidence="1">Multi-pass membrane protein</topology>
    </subcellularLocation>
</comment>
<dbReference type="Proteomes" id="UP000434639">
    <property type="component" value="Unassembled WGS sequence"/>
</dbReference>
<sequence>MGRIHIVHAYTCALILHFFIRRGAVDIQEKTVLLIPAYNPNHQLISLIEETVAAGFSDIIVINDGSKEETLPIFDTLAQQPQVAVLSHSVNQGKGRALKTGLDYIGINFSTDLRVITADADGQHAVKDMLKIAEKMKQSPESLILGVRDFTEKGIPARSRFGNNLTKLIVRYAVGVRISDTQTGLRGIPFTMIKPLLHVKGERYEYEMNMLLECKNDQRKIEEVPIETIYIDDNDSSHFNPIIDSIKIYSVFFKFISSSLLSFGVDILLFSVFSLLFRDVFPAQFILIATVSARILSSLFNYALNKNVVFKSKSKNTMMKYYILSVIQMITSALLVNGFYQLIGGGEVVIKIIMDSILFLISYVIQRDWVFKSREVRRQVN</sequence>
<dbReference type="OrthoDB" id="9810303at2"/>
<dbReference type="EMBL" id="WMIB01000017">
    <property type="protein sequence ID" value="MTH54718.1"/>
    <property type="molecule type" value="Genomic_DNA"/>
</dbReference>
<evidence type="ECO:0000256" key="3">
    <source>
        <dbReference type="ARBA" id="ARBA00022989"/>
    </source>
</evidence>
<dbReference type="InterPro" id="IPR007267">
    <property type="entry name" value="GtrA_DPMS_TM"/>
</dbReference>
<dbReference type="GO" id="GO:0000271">
    <property type="term" value="P:polysaccharide biosynthetic process"/>
    <property type="evidence" value="ECO:0007669"/>
    <property type="project" value="InterPro"/>
</dbReference>
<keyword evidence="3 5" id="KW-1133">Transmembrane helix</keyword>
<dbReference type="GO" id="GO:0016020">
    <property type="term" value="C:membrane"/>
    <property type="evidence" value="ECO:0007669"/>
    <property type="project" value="UniProtKB-SubCell"/>
</dbReference>
<dbReference type="PANTHER" id="PTHR10859">
    <property type="entry name" value="GLYCOSYL TRANSFERASE"/>
    <property type="match status" value="1"/>
</dbReference>
<feature type="transmembrane region" description="Helical" evidence="5">
    <location>
        <begin position="321"/>
        <end position="342"/>
    </location>
</feature>
<evidence type="ECO:0000313" key="9">
    <source>
        <dbReference type="Proteomes" id="UP000434639"/>
    </source>
</evidence>
<dbReference type="Pfam" id="PF00535">
    <property type="entry name" value="Glycos_transf_2"/>
    <property type="match status" value="1"/>
</dbReference>
<protein>
    <submittedName>
        <fullName evidence="8">Glycosyltransferase</fullName>
    </submittedName>
</protein>
<evidence type="ECO:0000313" key="8">
    <source>
        <dbReference type="EMBL" id="MTH54718.1"/>
    </source>
</evidence>
<name>A0A7X2V647_9BACI</name>
<comment type="caution">
    <text evidence="8">The sequence shown here is derived from an EMBL/GenBank/DDBJ whole genome shotgun (WGS) entry which is preliminary data.</text>
</comment>
<feature type="transmembrane region" description="Helical" evidence="5">
    <location>
        <begin position="255"/>
        <end position="277"/>
    </location>
</feature>
<keyword evidence="2 5" id="KW-0812">Transmembrane</keyword>